<dbReference type="SUPFAM" id="SSF52922">
    <property type="entry name" value="TK C-terminal domain-like"/>
    <property type="match status" value="1"/>
</dbReference>
<dbReference type="FunFam" id="3.40.50.970:FF:000129">
    <property type="entry name" value="Transketolase"/>
    <property type="match status" value="1"/>
</dbReference>
<reference evidence="5" key="1">
    <citation type="submission" date="2020-05" db="EMBL/GenBank/DDBJ databases">
        <authorList>
            <person name="Chiriac C."/>
            <person name="Salcher M."/>
            <person name="Ghai R."/>
            <person name="Kavagutti S V."/>
        </authorList>
    </citation>
    <scope>NUCLEOTIDE SEQUENCE</scope>
</reference>
<dbReference type="Pfam" id="PF02780">
    <property type="entry name" value="Transketolase_C"/>
    <property type="match status" value="1"/>
</dbReference>
<evidence type="ECO:0000256" key="2">
    <source>
        <dbReference type="ARBA" id="ARBA00007131"/>
    </source>
</evidence>
<organism evidence="5">
    <name type="scientific">freshwater metagenome</name>
    <dbReference type="NCBI Taxonomy" id="449393"/>
    <lineage>
        <taxon>unclassified sequences</taxon>
        <taxon>metagenomes</taxon>
        <taxon>ecological metagenomes</taxon>
    </lineage>
</organism>
<evidence type="ECO:0000313" key="5">
    <source>
        <dbReference type="EMBL" id="CAB4831873.1"/>
    </source>
</evidence>
<sequence length="305" mass="31998">MRDTFVKTLLEAAKKDKNIILMTGDLGYGVLDTFEKELPGQFINSGVNEQAMMGMAAGYASTGKRVFVYSIGNFPTLRCLEQIRNDVCLMNNPVVIVSVGAGYAYGPQGYTHHALEDIAVLRALPNMEVIVPADAAETAALTHSIIASKKPTYLRLGKSGEPVIHATEPHVSHGTINEVSSGTSGTLIFAGSVGTVAVAAAKELATQGISVAVASMPYVSTVDLKYIKSALSKGPVIVIEEHSYRGGVGTAVLEAANAANLHGAIGLIAADQNNLSQIGDQNFLRTANGISVEKIIAKFNALAVN</sequence>
<evidence type="ECO:0000259" key="4">
    <source>
        <dbReference type="SMART" id="SM00861"/>
    </source>
</evidence>
<keyword evidence="3" id="KW-0786">Thiamine pyrophosphate</keyword>
<dbReference type="InterPro" id="IPR009014">
    <property type="entry name" value="Transketo_C/PFOR_II"/>
</dbReference>
<protein>
    <submittedName>
        <fullName evidence="5">Unannotated protein</fullName>
    </submittedName>
</protein>
<dbReference type="InterPro" id="IPR005475">
    <property type="entry name" value="Transketolase-like_Pyr-bd"/>
</dbReference>
<dbReference type="InterPro" id="IPR033248">
    <property type="entry name" value="Transketolase_C"/>
</dbReference>
<dbReference type="InterPro" id="IPR029061">
    <property type="entry name" value="THDP-binding"/>
</dbReference>
<dbReference type="Gene3D" id="3.40.50.920">
    <property type="match status" value="1"/>
</dbReference>
<comment type="similarity">
    <text evidence="2">Belongs to the transketolase family.</text>
</comment>
<accession>A0A6J7AGK2</accession>
<dbReference type="EMBL" id="CAFABF010000070">
    <property type="protein sequence ID" value="CAB4831873.1"/>
    <property type="molecule type" value="Genomic_DNA"/>
</dbReference>
<name>A0A6J7AGK2_9ZZZZ</name>
<evidence type="ECO:0000256" key="3">
    <source>
        <dbReference type="ARBA" id="ARBA00023052"/>
    </source>
</evidence>
<dbReference type="InterPro" id="IPR051157">
    <property type="entry name" value="PDH/Transketolase"/>
</dbReference>
<dbReference type="AlphaFoldDB" id="A0A6J7AGK2"/>
<dbReference type="PANTHER" id="PTHR43825:SF5">
    <property type="entry name" value="HYPOTHETICAL TRANSKETOLASE FAMILY PROTEIN"/>
    <property type="match status" value="1"/>
</dbReference>
<dbReference type="Gene3D" id="3.40.50.970">
    <property type="match status" value="1"/>
</dbReference>
<feature type="domain" description="Transketolase-like pyrimidine-binding" evidence="4">
    <location>
        <begin position="1"/>
        <end position="163"/>
    </location>
</feature>
<dbReference type="SMART" id="SM00861">
    <property type="entry name" value="Transket_pyr"/>
    <property type="match status" value="1"/>
</dbReference>
<dbReference type="PANTHER" id="PTHR43825">
    <property type="entry name" value="PYRUVATE DEHYDROGENASE E1 COMPONENT"/>
    <property type="match status" value="1"/>
</dbReference>
<dbReference type="Pfam" id="PF02779">
    <property type="entry name" value="Transket_pyr"/>
    <property type="match status" value="1"/>
</dbReference>
<gene>
    <name evidence="5" type="ORF">UFOPK3167_01107</name>
</gene>
<proteinExistence type="inferred from homology"/>
<dbReference type="CDD" id="cd07033">
    <property type="entry name" value="TPP_PYR_DXS_TK_like"/>
    <property type="match status" value="1"/>
</dbReference>
<dbReference type="SUPFAM" id="SSF52518">
    <property type="entry name" value="Thiamin diphosphate-binding fold (THDP-binding)"/>
    <property type="match status" value="1"/>
</dbReference>
<evidence type="ECO:0000256" key="1">
    <source>
        <dbReference type="ARBA" id="ARBA00001964"/>
    </source>
</evidence>
<comment type="cofactor">
    <cofactor evidence="1">
        <name>thiamine diphosphate</name>
        <dbReference type="ChEBI" id="CHEBI:58937"/>
    </cofactor>
</comment>